<dbReference type="InterPro" id="IPR050430">
    <property type="entry name" value="Peptidase_S1"/>
</dbReference>
<dbReference type="GO" id="GO:0006508">
    <property type="term" value="P:proteolysis"/>
    <property type="evidence" value="ECO:0007669"/>
    <property type="project" value="UniProtKB-KW"/>
</dbReference>
<evidence type="ECO:0000256" key="2">
    <source>
        <dbReference type="ARBA" id="ARBA00022670"/>
    </source>
</evidence>
<dbReference type="InterPro" id="IPR009003">
    <property type="entry name" value="Peptidase_S1_PA"/>
</dbReference>
<keyword evidence="3 6" id="KW-0378">Hydrolase</keyword>
<name>A0A8S1BQQ1_ARCPL</name>
<dbReference type="PRINTS" id="PR00722">
    <property type="entry name" value="CHYMOTRYPSIN"/>
</dbReference>
<accession>A0A8S1BQQ1</accession>
<evidence type="ECO:0000256" key="1">
    <source>
        <dbReference type="ARBA" id="ARBA00007664"/>
    </source>
</evidence>
<keyword evidence="4 6" id="KW-0720">Serine protease</keyword>
<evidence type="ECO:0000313" key="10">
    <source>
        <dbReference type="Proteomes" id="UP000494106"/>
    </source>
</evidence>
<dbReference type="PROSITE" id="PS00134">
    <property type="entry name" value="TRYPSIN_HIS"/>
    <property type="match status" value="1"/>
</dbReference>
<keyword evidence="2 6" id="KW-0645">Protease</keyword>
<evidence type="ECO:0000256" key="7">
    <source>
        <dbReference type="SAM" id="SignalP"/>
    </source>
</evidence>
<feature type="chain" id="PRO_5035869497" description="Peptidase S1 domain-containing protein" evidence="7">
    <location>
        <begin position="20"/>
        <end position="360"/>
    </location>
</feature>
<dbReference type="InterPro" id="IPR001254">
    <property type="entry name" value="Trypsin_dom"/>
</dbReference>
<reference evidence="9 10" key="1">
    <citation type="submission" date="2020-04" db="EMBL/GenBank/DDBJ databases">
        <authorList>
            <person name="Wallbank WR R."/>
            <person name="Pardo Diaz C."/>
            <person name="Kozak K."/>
            <person name="Martin S."/>
            <person name="Jiggins C."/>
            <person name="Moest M."/>
            <person name="Warren A I."/>
            <person name="Byers J.R.P. K."/>
            <person name="Montejo-Kovacevich G."/>
            <person name="Yen C E."/>
        </authorList>
    </citation>
    <scope>NUCLEOTIDE SEQUENCE [LARGE SCALE GENOMIC DNA]</scope>
</reference>
<dbReference type="OrthoDB" id="7475587at2759"/>
<evidence type="ECO:0000256" key="5">
    <source>
        <dbReference type="ARBA" id="ARBA00023157"/>
    </source>
</evidence>
<dbReference type="InterPro" id="IPR033116">
    <property type="entry name" value="TRYPSIN_SER"/>
</dbReference>
<dbReference type="GO" id="GO:0004252">
    <property type="term" value="F:serine-type endopeptidase activity"/>
    <property type="evidence" value="ECO:0007669"/>
    <property type="project" value="InterPro"/>
</dbReference>
<dbReference type="EMBL" id="CADEBC010000608">
    <property type="protein sequence ID" value="CAB3259382.1"/>
    <property type="molecule type" value="Genomic_DNA"/>
</dbReference>
<dbReference type="Gene3D" id="2.40.10.10">
    <property type="entry name" value="Trypsin-like serine proteases"/>
    <property type="match status" value="1"/>
</dbReference>
<comment type="caution">
    <text evidence="9">The sequence shown here is derived from an EMBL/GenBank/DDBJ whole genome shotgun (WGS) entry which is preliminary data.</text>
</comment>
<dbReference type="PANTHER" id="PTHR24276">
    <property type="entry name" value="POLYSERASE-RELATED"/>
    <property type="match status" value="1"/>
</dbReference>
<dbReference type="InterPro" id="IPR043504">
    <property type="entry name" value="Peptidase_S1_PA_chymotrypsin"/>
</dbReference>
<keyword evidence="10" id="KW-1185">Reference proteome</keyword>
<protein>
    <recommendedName>
        <fullName evidence="8">Peptidase S1 domain-containing protein</fullName>
    </recommendedName>
</protein>
<dbReference type="Pfam" id="PF00089">
    <property type="entry name" value="Trypsin"/>
    <property type="match status" value="1"/>
</dbReference>
<dbReference type="PROSITE" id="PS00135">
    <property type="entry name" value="TRYPSIN_SER"/>
    <property type="match status" value="1"/>
</dbReference>
<dbReference type="AlphaFoldDB" id="A0A8S1BQQ1"/>
<dbReference type="InterPro" id="IPR001314">
    <property type="entry name" value="Peptidase_S1A"/>
</dbReference>
<dbReference type="SMART" id="SM00020">
    <property type="entry name" value="Tryp_SPc"/>
    <property type="match status" value="1"/>
</dbReference>
<dbReference type="SUPFAM" id="SSF50494">
    <property type="entry name" value="Trypsin-like serine proteases"/>
    <property type="match status" value="1"/>
</dbReference>
<evidence type="ECO:0000313" key="9">
    <source>
        <dbReference type="EMBL" id="CAB3259382.1"/>
    </source>
</evidence>
<dbReference type="Proteomes" id="UP000494106">
    <property type="component" value="Unassembled WGS sequence"/>
</dbReference>
<dbReference type="PROSITE" id="PS50240">
    <property type="entry name" value="TRYPSIN_DOM"/>
    <property type="match status" value="1"/>
</dbReference>
<dbReference type="PANTHER" id="PTHR24276:SF98">
    <property type="entry name" value="FI18310P1-RELATED"/>
    <property type="match status" value="1"/>
</dbReference>
<evidence type="ECO:0000256" key="6">
    <source>
        <dbReference type="RuleBase" id="RU363034"/>
    </source>
</evidence>
<organism evidence="9 10">
    <name type="scientific">Arctia plantaginis</name>
    <name type="common">Wood tiger moth</name>
    <name type="synonym">Phalaena plantaginis</name>
    <dbReference type="NCBI Taxonomy" id="874455"/>
    <lineage>
        <taxon>Eukaryota</taxon>
        <taxon>Metazoa</taxon>
        <taxon>Ecdysozoa</taxon>
        <taxon>Arthropoda</taxon>
        <taxon>Hexapoda</taxon>
        <taxon>Insecta</taxon>
        <taxon>Pterygota</taxon>
        <taxon>Neoptera</taxon>
        <taxon>Endopterygota</taxon>
        <taxon>Lepidoptera</taxon>
        <taxon>Glossata</taxon>
        <taxon>Ditrysia</taxon>
        <taxon>Noctuoidea</taxon>
        <taxon>Erebidae</taxon>
        <taxon>Arctiinae</taxon>
        <taxon>Arctia</taxon>
    </lineage>
</organism>
<gene>
    <name evidence="9" type="ORF">APLA_LOCUS17069</name>
</gene>
<feature type="signal peptide" evidence="7">
    <location>
        <begin position="1"/>
        <end position="19"/>
    </location>
</feature>
<keyword evidence="5" id="KW-1015">Disulfide bond</keyword>
<comment type="similarity">
    <text evidence="1">Belongs to the peptidase S1 family.</text>
</comment>
<evidence type="ECO:0000256" key="4">
    <source>
        <dbReference type="ARBA" id="ARBA00022825"/>
    </source>
</evidence>
<dbReference type="InterPro" id="IPR018114">
    <property type="entry name" value="TRYPSIN_HIS"/>
</dbReference>
<proteinExistence type="inferred from homology"/>
<feature type="domain" description="Peptidase S1" evidence="8">
    <location>
        <begin position="54"/>
        <end position="295"/>
    </location>
</feature>
<keyword evidence="7" id="KW-0732">Signal</keyword>
<evidence type="ECO:0000259" key="8">
    <source>
        <dbReference type="PROSITE" id="PS50240"/>
    </source>
</evidence>
<evidence type="ECO:0000256" key="3">
    <source>
        <dbReference type="ARBA" id="ARBA00022801"/>
    </source>
</evidence>
<sequence>MRAVLVLWLVLECSRGVRAARSARQAPSARYTFYRSMGPPRGWGSPTTGETRRVFGGQSAELATYPPTCVLLDRYWTARCSGAVVSPRWALTAAHCVSPHIAYVKYNSRHPTSPEGDVATVHYLYRHPGYKVVQEDEGRGIDVTLLNHDVGLVRTRRDMVLAKEPVLEPLRAMRLYNPVDLKQEDVEVLGFGRTERSSLGEELFSVRLRMVPCDRASWFHCMCAIAQTTAPGPRSARGVCSGDSGGPVLYHGAQIGVTSMGPTECSAERIDPPEGATSVFTALYNYADLVNATIADTEAALRMQRINTASCITVSHNVVLLMPLAVLVMPVRPISEKSDIRATANFGKSQALRTTSRSPG</sequence>